<organism evidence="2 3">
    <name type="scientific">Scophthalmus maximus</name>
    <name type="common">Turbot</name>
    <name type="synonym">Psetta maxima</name>
    <dbReference type="NCBI Taxonomy" id="52904"/>
    <lineage>
        <taxon>Eukaryota</taxon>
        <taxon>Metazoa</taxon>
        <taxon>Chordata</taxon>
        <taxon>Craniata</taxon>
        <taxon>Vertebrata</taxon>
        <taxon>Euteleostomi</taxon>
        <taxon>Actinopterygii</taxon>
        <taxon>Neopterygii</taxon>
        <taxon>Teleostei</taxon>
        <taxon>Neoteleostei</taxon>
        <taxon>Acanthomorphata</taxon>
        <taxon>Carangaria</taxon>
        <taxon>Pleuronectiformes</taxon>
        <taxon>Pleuronectoidei</taxon>
        <taxon>Scophthalmidae</taxon>
        <taxon>Scophthalmus</taxon>
    </lineage>
</organism>
<feature type="region of interest" description="Disordered" evidence="1">
    <location>
        <begin position="156"/>
        <end position="182"/>
    </location>
</feature>
<name>A0A6A4TRS1_SCOMX</name>
<gene>
    <name evidence="2" type="ORF">F2P81_002839</name>
</gene>
<dbReference type="Proteomes" id="UP000438429">
    <property type="component" value="Unassembled WGS sequence"/>
</dbReference>
<reference evidence="2 3" key="1">
    <citation type="submission" date="2019-06" db="EMBL/GenBank/DDBJ databases">
        <title>Draft genomes of female and male turbot (Scophthalmus maximus).</title>
        <authorList>
            <person name="Xu H."/>
            <person name="Xu X.-W."/>
            <person name="Shao C."/>
            <person name="Chen S."/>
        </authorList>
    </citation>
    <scope>NUCLEOTIDE SEQUENCE [LARGE SCALE GENOMIC DNA]</scope>
    <source>
        <strain evidence="2">Ysfricsl-2016a</strain>
        <tissue evidence="2">Blood</tissue>
    </source>
</reference>
<feature type="compositionally biased region" description="Polar residues" evidence="1">
    <location>
        <begin position="157"/>
        <end position="168"/>
    </location>
</feature>
<evidence type="ECO:0000313" key="3">
    <source>
        <dbReference type="Proteomes" id="UP000438429"/>
    </source>
</evidence>
<dbReference type="AlphaFoldDB" id="A0A6A4TRS1"/>
<sequence length="182" mass="20507">MFYYPGLLLIRAACRAPGPGGILDRLGSLAERAEPWKRLHPPPPPHRQQEHEGIRVRIHRVDGKVSPGVTEAEVGLLDISPHVPRFCLEGLQEPPPPPPEIPLKRPEGNISSPWRLLRDLWTFLKEFSKVLRKASQRVSRTSFKVPDTVAVAPFNPESFSTLFGSSPTPAKEDEREQSLYRQ</sequence>
<comment type="caution">
    <text evidence="2">The sequence shown here is derived from an EMBL/GenBank/DDBJ whole genome shotgun (WGS) entry which is preliminary data.</text>
</comment>
<evidence type="ECO:0000313" key="2">
    <source>
        <dbReference type="EMBL" id="KAF0046310.1"/>
    </source>
</evidence>
<dbReference type="EMBL" id="VEVO01000002">
    <property type="protein sequence ID" value="KAF0046310.1"/>
    <property type="molecule type" value="Genomic_DNA"/>
</dbReference>
<feature type="compositionally biased region" description="Basic and acidic residues" evidence="1">
    <location>
        <begin position="170"/>
        <end position="182"/>
    </location>
</feature>
<evidence type="ECO:0000256" key="1">
    <source>
        <dbReference type="SAM" id="MobiDB-lite"/>
    </source>
</evidence>
<accession>A0A6A4TRS1</accession>
<proteinExistence type="predicted"/>
<protein>
    <submittedName>
        <fullName evidence="2">Uncharacterized protein</fullName>
    </submittedName>
</protein>